<evidence type="ECO:0000256" key="1">
    <source>
        <dbReference type="SAM" id="SignalP"/>
    </source>
</evidence>
<feature type="signal peptide" evidence="1">
    <location>
        <begin position="1"/>
        <end position="18"/>
    </location>
</feature>
<dbReference type="InterPro" id="IPR045469">
    <property type="entry name" value="Nis1"/>
</dbReference>
<dbReference type="AlphaFoldDB" id="A0A9W8PBF9"/>
<sequence length="167" mass="17263">MKLKFQLIVLTLASVVVAQSAQIGAPQQGSSVAAGSNFTVMIEKPNSLTSSQDVAIVIGLAPCGDTACPDTRSKLGEILYQGTFNPQYATPPGALPPHQNFSLQIPASFAPGQATLGVAHLSLIGAVMSPSLETFNTTLAITNVTSGTSGTSGNTRRSMRILGNRAY</sequence>
<dbReference type="EMBL" id="JANVFU010000001">
    <property type="protein sequence ID" value="KAJ3750794.1"/>
    <property type="molecule type" value="Genomic_DNA"/>
</dbReference>
<dbReference type="Pfam" id="PF19271">
    <property type="entry name" value="Nis1"/>
    <property type="match status" value="1"/>
</dbReference>
<evidence type="ECO:0000313" key="2">
    <source>
        <dbReference type="EMBL" id="KAJ3750794.1"/>
    </source>
</evidence>
<organism evidence="2 3">
    <name type="scientific">Lentinula detonsa</name>
    <dbReference type="NCBI Taxonomy" id="2804962"/>
    <lineage>
        <taxon>Eukaryota</taxon>
        <taxon>Fungi</taxon>
        <taxon>Dikarya</taxon>
        <taxon>Basidiomycota</taxon>
        <taxon>Agaricomycotina</taxon>
        <taxon>Agaricomycetes</taxon>
        <taxon>Agaricomycetidae</taxon>
        <taxon>Agaricales</taxon>
        <taxon>Marasmiineae</taxon>
        <taxon>Omphalotaceae</taxon>
        <taxon>Lentinula</taxon>
    </lineage>
</organism>
<keyword evidence="1" id="KW-0732">Signal</keyword>
<protein>
    <submittedName>
        <fullName evidence="2">Uncharacterized protein</fullName>
    </submittedName>
</protein>
<accession>A0A9W8PBF9</accession>
<keyword evidence="3" id="KW-1185">Reference proteome</keyword>
<proteinExistence type="predicted"/>
<evidence type="ECO:0000313" key="3">
    <source>
        <dbReference type="Proteomes" id="UP001142393"/>
    </source>
</evidence>
<dbReference type="Proteomes" id="UP001142393">
    <property type="component" value="Unassembled WGS sequence"/>
</dbReference>
<name>A0A9W8PBF9_9AGAR</name>
<comment type="caution">
    <text evidence="2">The sequence shown here is derived from an EMBL/GenBank/DDBJ whole genome shotgun (WGS) entry which is preliminary data.</text>
</comment>
<gene>
    <name evidence="2" type="ORF">DFH05DRAFT_114869</name>
</gene>
<reference evidence="2 3" key="1">
    <citation type="journal article" date="2023" name="Proc. Natl. Acad. Sci. U.S.A.">
        <title>A global phylogenomic analysis of the shiitake genus Lentinula.</title>
        <authorList>
            <person name="Sierra-Patev S."/>
            <person name="Min B."/>
            <person name="Naranjo-Ortiz M."/>
            <person name="Looney B."/>
            <person name="Konkel Z."/>
            <person name="Slot J.C."/>
            <person name="Sakamoto Y."/>
            <person name="Steenwyk J.L."/>
            <person name="Rokas A."/>
            <person name="Carro J."/>
            <person name="Camarero S."/>
            <person name="Ferreira P."/>
            <person name="Molpeceres G."/>
            <person name="Ruiz-Duenas F.J."/>
            <person name="Serrano A."/>
            <person name="Henrissat B."/>
            <person name="Drula E."/>
            <person name="Hughes K.W."/>
            <person name="Mata J.L."/>
            <person name="Ishikawa N.K."/>
            <person name="Vargas-Isla R."/>
            <person name="Ushijima S."/>
            <person name="Smith C.A."/>
            <person name="Donoghue J."/>
            <person name="Ahrendt S."/>
            <person name="Andreopoulos W."/>
            <person name="He G."/>
            <person name="LaButti K."/>
            <person name="Lipzen A."/>
            <person name="Ng V."/>
            <person name="Riley R."/>
            <person name="Sandor L."/>
            <person name="Barry K."/>
            <person name="Martinez A.T."/>
            <person name="Xiao Y."/>
            <person name="Gibbons J.G."/>
            <person name="Terashima K."/>
            <person name="Grigoriev I.V."/>
            <person name="Hibbett D."/>
        </authorList>
    </citation>
    <scope>NUCLEOTIDE SEQUENCE [LARGE SCALE GENOMIC DNA]</scope>
    <source>
        <strain evidence="2 3">TFB7810</strain>
    </source>
</reference>
<feature type="chain" id="PRO_5040955882" evidence="1">
    <location>
        <begin position="19"/>
        <end position="167"/>
    </location>
</feature>